<dbReference type="GO" id="GO:0031145">
    <property type="term" value="P:anaphase-promoting complex-dependent catabolic process"/>
    <property type="evidence" value="ECO:0007669"/>
    <property type="project" value="TreeGrafter"/>
</dbReference>
<accession>A0A158PRK5</accession>
<evidence type="ECO:0000256" key="6">
    <source>
        <dbReference type="ARBA" id="ARBA00023306"/>
    </source>
</evidence>
<dbReference type="SMART" id="SM00028">
    <property type="entry name" value="TPR"/>
    <property type="match status" value="8"/>
</dbReference>
<dbReference type="PANTHER" id="PTHR12558">
    <property type="entry name" value="CELL DIVISION CYCLE 16,23,27"/>
    <property type="match status" value="1"/>
</dbReference>
<dbReference type="SUPFAM" id="SSF48452">
    <property type="entry name" value="TPR-like"/>
    <property type="match status" value="1"/>
</dbReference>
<sequence length="639" mass="73469">MSLGVDGVAVLADLHWLLKESEMRCLVDAEQWVSEMLFYANEDWHNFYANHKSAQPETAEMDYNTIKPHVAKVAAFGRALIKKREFYRAAYFLKQIKDESSYDRFMYYWARYLAYEYNRLETEADSISRMEYDDSELKELHNELCLLGSDHPEYFDAFLLYILAKVRCSLKLKVGAKEAFLESISLNRAMWPSWEELIILVDSVDEAETEAYSAGGHWMYQFFRAAVLSRFQLHKNALEQYEKLSECGFPNMPYIMNQAAASLNNMQEHDMALEFFKKVRKLDPYRVEQMHLFSDSLYVRSARSDLADLAHTFFKTHKFCWETCCVIANYYSLRGEHEKAVVFLQRSLKLNPNNAAAWTLIGHEFMEQKNNPAACLAYRKAIGCENIYVAIVANLNDVVYIKISLEADSHDYRGWYGLGQLYDILKMPSYSLYYYQQAHKCKPDDSRMLVALGEVYIRLNQIPDAQKCFLKAYKVGDVEGTALMLLGKLYAKCNDNDQAALIYEKYLDVYGEEFMDDLNNIATCCSFLAKYYLKKGDLDTATPFAQRCLEYDTTKEEGRNTLRQISQLHHRHSVLPETLVAASNATSIVTMHPGNVLPPGSSTPLHSFRTPTIEEGEAEMVISSDASDVSDESSLNASY</sequence>
<dbReference type="InterPro" id="IPR019734">
    <property type="entry name" value="TPR_rpt"/>
</dbReference>
<keyword evidence="1" id="KW-0132">Cell division</keyword>
<dbReference type="STRING" id="6280.A0A158PRK5"/>
<dbReference type="WBParaSite" id="BPAG_0001052501-mRNA-1">
    <property type="protein sequence ID" value="BPAG_0001052501-mRNA-1"/>
    <property type="gene ID" value="BPAG_0001052501"/>
</dbReference>
<evidence type="ECO:0000313" key="9">
    <source>
        <dbReference type="EMBL" id="VDN91673.1"/>
    </source>
</evidence>
<dbReference type="EMBL" id="UZAD01013188">
    <property type="protein sequence ID" value="VDN91673.1"/>
    <property type="molecule type" value="Genomic_DNA"/>
</dbReference>
<keyword evidence="3" id="KW-0498">Mitosis</keyword>
<dbReference type="AlphaFoldDB" id="A0A158PRK5"/>
<dbReference type="Pfam" id="PF04049">
    <property type="entry name" value="ANAPC8"/>
    <property type="match status" value="1"/>
</dbReference>
<organism evidence="11">
    <name type="scientific">Brugia pahangi</name>
    <name type="common">Filarial nematode worm</name>
    <dbReference type="NCBI Taxonomy" id="6280"/>
    <lineage>
        <taxon>Eukaryota</taxon>
        <taxon>Metazoa</taxon>
        <taxon>Ecdysozoa</taxon>
        <taxon>Nematoda</taxon>
        <taxon>Chromadorea</taxon>
        <taxon>Rhabditida</taxon>
        <taxon>Spirurina</taxon>
        <taxon>Spiruromorpha</taxon>
        <taxon>Filarioidea</taxon>
        <taxon>Onchocercidae</taxon>
        <taxon>Brugia</taxon>
    </lineage>
</organism>
<feature type="repeat" description="TPR" evidence="7">
    <location>
        <begin position="321"/>
        <end position="354"/>
    </location>
</feature>
<keyword evidence="2" id="KW-0677">Repeat</keyword>
<keyword evidence="5 7" id="KW-0802">TPR repeat</keyword>
<dbReference type="Gene3D" id="1.25.40.10">
    <property type="entry name" value="Tetratricopeptide repeat domain"/>
    <property type="match status" value="2"/>
</dbReference>
<reference evidence="9 10" key="2">
    <citation type="submission" date="2018-11" db="EMBL/GenBank/DDBJ databases">
        <authorList>
            <consortium name="Pathogen Informatics"/>
        </authorList>
    </citation>
    <scope>NUCLEOTIDE SEQUENCE [LARGE SCALE GENOMIC DNA]</scope>
</reference>
<dbReference type="Pfam" id="PF13181">
    <property type="entry name" value="TPR_8"/>
    <property type="match status" value="1"/>
</dbReference>
<name>A0A158PRK5_BRUPA</name>
<evidence type="ECO:0000256" key="3">
    <source>
        <dbReference type="ARBA" id="ARBA00022776"/>
    </source>
</evidence>
<feature type="domain" description="Cdc23" evidence="8">
    <location>
        <begin position="19"/>
        <end position="260"/>
    </location>
</feature>
<evidence type="ECO:0000313" key="10">
    <source>
        <dbReference type="Proteomes" id="UP000278627"/>
    </source>
</evidence>
<evidence type="ECO:0000256" key="5">
    <source>
        <dbReference type="ARBA" id="ARBA00022803"/>
    </source>
</evidence>
<evidence type="ECO:0000256" key="7">
    <source>
        <dbReference type="PROSITE-ProRule" id="PRU00339"/>
    </source>
</evidence>
<dbReference type="Proteomes" id="UP000278627">
    <property type="component" value="Unassembled WGS sequence"/>
</dbReference>
<dbReference type="PANTHER" id="PTHR12558:SF10">
    <property type="entry name" value="CELL DIVISION CYCLE PROTEIN 23 HOMOLOG"/>
    <property type="match status" value="1"/>
</dbReference>
<evidence type="ECO:0000256" key="2">
    <source>
        <dbReference type="ARBA" id="ARBA00022737"/>
    </source>
</evidence>
<keyword evidence="4" id="KW-0833">Ubl conjugation pathway</keyword>
<evidence type="ECO:0000259" key="8">
    <source>
        <dbReference type="Pfam" id="PF04049"/>
    </source>
</evidence>
<keyword evidence="10" id="KW-1185">Reference proteome</keyword>
<dbReference type="InterPro" id="IPR007192">
    <property type="entry name" value="APC8"/>
</dbReference>
<feature type="repeat" description="TPR" evidence="7">
    <location>
        <begin position="253"/>
        <end position="286"/>
    </location>
</feature>
<evidence type="ECO:0000313" key="11">
    <source>
        <dbReference type="WBParaSite" id="BPAG_0001052501-mRNA-1"/>
    </source>
</evidence>
<keyword evidence="6" id="KW-0131">Cell cycle</keyword>
<protein>
    <submittedName>
        <fullName evidence="11">TPR_REGION domain-containing protein</fullName>
    </submittedName>
</protein>
<reference evidence="11" key="1">
    <citation type="submission" date="2016-04" db="UniProtKB">
        <authorList>
            <consortium name="WormBaseParasite"/>
        </authorList>
    </citation>
    <scope>IDENTIFICATION</scope>
</reference>
<dbReference type="PROSITE" id="PS50005">
    <property type="entry name" value="TPR"/>
    <property type="match status" value="2"/>
</dbReference>
<evidence type="ECO:0000256" key="1">
    <source>
        <dbReference type="ARBA" id="ARBA00022618"/>
    </source>
</evidence>
<dbReference type="GO" id="GO:0016567">
    <property type="term" value="P:protein ubiquitination"/>
    <property type="evidence" value="ECO:0007669"/>
    <property type="project" value="TreeGrafter"/>
</dbReference>
<evidence type="ECO:0000256" key="4">
    <source>
        <dbReference type="ARBA" id="ARBA00022786"/>
    </source>
</evidence>
<dbReference type="GO" id="GO:0005680">
    <property type="term" value="C:anaphase-promoting complex"/>
    <property type="evidence" value="ECO:0007669"/>
    <property type="project" value="InterPro"/>
</dbReference>
<gene>
    <name evidence="9" type="ORF">BPAG_LOCUS10487</name>
</gene>
<dbReference type="InterPro" id="IPR011990">
    <property type="entry name" value="TPR-like_helical_dom_sf"/>
</dbReference>
<proteinExistence type="predicted"/>
<dbReference type="GO" id="GO:0051301">
    <property type="term" value="P:cell division"/>
    <property type="evidence" value="ECO:0007669"/>
    <property type="project" value="UniProtKB-KW"/>
</dbReference>
<dbReference type="GO" id="GO:0045842">
    <property type="term" value="P:positive regulation of mitotic metaphase/anaphase transition"/>
    <property type="evidence" value="ECO:0007669"/>
    <property type="project" value="TreeGrafter"/>
</dbReference>
<dbReference type="Pfam" id="PF13432">
    <property type="entry name" value="TPR_16"/>
    <property type="match status" value="1"/>
</dbReference>